<organism evidence="8 9">
    <name type="scientific">Gracilimonas mengyeensis</name>
    <dbReference type="NCBI Taxonomy" id="1302730"/>
    <lineage>
        <taxon>Bacteria</taxon>
        <taxon>Pseudomonadati</taxon>
        <taxon>Balneolota</taxon>
        <taxon>Balneolia</taxon>
        <taxon>Balneolales</taxon>
        <taxon>Balneolaceae</taxon>
        <taxon>Gracilimonas</taxon>
    </lineage>
</organism>
<dbReference type="Pfam" id="PF00892">
    <property type="entry name" value="EamA"/>
    <property type="match status" value="2"/>
</dbReference>
<feature type="transmembrane region" description="Helical" evidence="6">
    <location>
        <begin position="250"/>
        <end position="267"/>
    </location>
</feature>
<dbReference type="Proteomes" id="UP000317557">
    <property type="component" value="Unassembled WGS sequence"/>
</dbReference>
<feature type="transmembrane region" description="Helical" evidence="6">
    <location>
        <begin position="69"/>
        <end position="88"/>
    </location>
</feature>
<feature type="domain" description="EamA" evidence="7">
    <location>
        <begin position="154"/>
        <end position="289"/>
    </location>
</feature>
<evidence type="ECO:0000256" key="1">
    <source>
        <dbReference type="ARBA" id="ARBA00004141"/>
    </source>
</evidence>
<feature type="transmembrane region" description="Helical" evidence="6">
    <location>
        <begin position="273"/>
        <end position="290"/>
    </location>
</feature>
<dbReference type="SUPFAM" id="SSF103481">
    <property type="entry name" value="Multidrug resistance efflux transporter EmrE"/>
    <property type="match status" value="2"/>
</dbReference>
<keyword evidence="9" id="KW-1185">Reference proteome</keyword>
<accession>A0A521BTK4</accession>
<feature type="transmembrane region" description="Helical" evidence="6">
    <location>
        <begin position="38"/>
        <end position="57"/>
    </location>
</feature>
<keyword evidence="4 6" id="KW-1133">Transmembrane helix</keyword>
<evidence type="ECO:0000256" key="2">
    <source>
        <dbReference type="ARBA" id="ARBA00007362"/>
    </source>
</evidence>
<dbReference type="InterPro" id="IPR000620">
    <property type="entry name" value="EamA_dom"/>
</dbReference>
<protein>
    <submittedName>
        <fullName evidence="8">Uncharacterized membrane protein</fullName>
    </submittedName>
</protein>
<feature type="transmembrane region" description="Helical" evidence="6">
    <location>
        <begin position="216"/>
        <end position="238"/>
    </location>
</feature>
<evidence type="ECO:0000256" key="3">
    <source>
        <dbReference type="ARBA" id="ARBA00022692"/>
    </source>
</evidence>
<evidence type="ECO:0000256" key="5">
    <source>
        <dbReference type="ARBA" id="ARBA00023136"/>
    </source>
</evidence>
<name>A0A521BTK4_9BACT</name>
<evidence type="ECO:0000259" key="7">
    <source>
        <dbReference type="Pfam" id="PF00892"/>
    </source>
</evidence>
<evidence type="ECO:0000256" key="6">
    <source>
        <dbReference type="SAM" id="Phobius"/>
    </source>
</evidence>
<evidence type="ECO:0000313" key="9">
    <source>
        <dbReference type="Proteomes" id="UP000317557"/>
    </source>
</evidence>
<dbReference type="InterPro" id="IPR050638">
    <property type="entry name" value="AA-Vitamin_Transporters"/>
</dbReference>
<sequence length="305" mass="33425">MKINQSKNWLLYAIVTTLFWGVWGALIEIPEKAGFPATLGYCVWALTMIPPALVALRNINWKLEHSKKAILLGSLAGFTGAGGQLVLFETLRLGPAYLVFPIISLSPVVTIILSTLFLKEKTGKLGWLGIAMALIAIPLLSYQEPSANGEMNLLWLALALVVFLAWGFQAYVLKFANESMQAESIFFYMMATAIVLIPFALFMTDFSQDINWGWDGPYLAALIQILNSIGALALVFAFRYGKAIIVSPMTNALAPVITIVLSLTIYAVIPHPVIISGMVLAVAAVLLLTYEEDLTQEEDKPVLEK</sequence>
<feature type="transmembrane region" description="Helical" evidence="6">
    <location>
        <begin position="185"/>
        <end position="204"/>
    </location>
</feature>
<feature type="transmembrane region" description="Helical" evidence="6">
    <location>
        <begin position="125"/>
        <end position="142"/>
    </location>
</feature>
<reference evidence="8 9" key="1">
    <citation type="submission" date="2017-05" db="EMBL/GenBank/DDBJ databases">
        <authorList>
            <person name="Varghese N."/>
            <person name="Submissions S."/>
        </authorList>
    </citation>
    <scope>NUCLEOTIDE SEQUENCE [LARGE SCALE GENOMIC DNA]</scope>
    <source>
        <strain evidence="8 9">DSM 21985</strain>
    </source>
</reference>
<evidence type="ECO:0000313" key="8">
    <source>
        <dbReference type="EMBL" id="SMO50479.1"/>
    </source>
</evidence>
<feature type="transmembrane region" description="Helical" evidence="6">
    <location>
        <begin position="9"/>
        <end position="26"/>
    </location>
</feature>
<dbReference type="InterPro" id="IPR037185">
    <property type="entry name" value="EmrE-like"/>
</dbReference>
<dbReference type="GO" id="GO:0016020">
    <property type="term" value="C:membrane"/>
    <property type="evidence" value="ECO:0007669"/>
    <property type="project" value="UniProtKB-SubCell"/>
</dbReference>
<comment type="similarity">
    <text evidence="2">Belongs to the EamA transporter family.</text>
</comment>
<gene>
    <name evidence="8" type="ORF">SAMN06265219_10376</name>
</gene>
<dbReference type="RefSeq" id="WP_142453505.1">
    <property type="nucleotide sequence ID" value="NZ_FXTP01000003.1"/>
</dbReference>
<feature type="transmembrane region" description="Helical" evidence="6">
    <location>
        <begin position="94"/>
        <end position="118"/>
    </location>
</feature>
<dbReference type="AlphaFoldDB" id="A0A521BTK4"/>
<dbReference type="EMBL" id="FXTP01000003">
    <property type="protein sequence ID" value="SMO50479.1"/>
    <property type="molecule type" value="Genomic_DNA"/>
</dbReference>
<proteinExistence type="inferred from homology"/>
<dbReference type="PANTHER" id="PTHR32322">
    <property type="entry name" value="INNER MEMBRANE TRANSPORTER"/>
    <property type="match status" value="1"/>
</dbReference>
<feature type="domain" description="EamA" evidence="7">
    <location>
        <begin position="9"/>
        <end position="141"/>
    </location>
</feature>
<dbReference type="Gene3D" id="1.10.3730.20">
    <property type="match status" value="1"/>
</dbReference>
<keyword evidence="3 6" id="KW-0812">Transmembrane</keyword>
<dbReference type="OrthoDB" id="7541381at2"/>
<feature type="transmembrane region" description="Helical" evidence="6">
    <location>
        <begin position="154"/>
        <end position="173"/>
    </location>
</feature>
<evidence type="ECO:0000256" key="4">
    <source>
        <dbReference type="ARBA" id="ARBA00022989"/>
    </source>
</evidence>
<dbReference type="PANTHER" id="PTHR32322:SF2">
    <property type="entry name" value="EAMA DOMAIN-CONTAINING PROTEIN"/>
    <property type="match status" value="1"/>
</dbReference>
<keyword evidence="5 6" id="KW-0472">Membrane</keyword>
<comment type="subcellular location">
    <subcellularLocation>
        <location evidence="1">Membrane</location>
        <topology evidence="1">Multi-pass membrane protein</topology>
    </subcellularLocation>
</comment>